<dbReference type="NCBIfam" id="NF008388">
    <property type="entry name" value="PRK11186.1"/>
    <property type="match status" value="1"/>
</dbReference>
<keyword evidence="10" id="KW-1185">Reference proteome</keyword>
<evidence type="ECO:0000256" key="6">
    <source>
        <dbReference type="SAM" id="Coils"/>
    </source>
</evidence>
<dbReference type="Gene3D" id="2.30.42.10">
    <property type="match status" value="1"/>
</dbReference>
<evidence type="ECO:0000256" key="3">
    <source>
        <dbReference type="ARBA" id="ARBA00022801"/>
    </source>
</evidence>
<dbReference type="SMART" id="SM00245">
    <property type="entry name" value="TSPc"/>
    <property type="match status" value="1"/>
</dbReference>
<dbReference type="SUPFAM" id="SSF50156">
    <property type="entry name" value="PDZ domain-like"/>
    <property type="match status" value="1"/>
</dbReference>
<dbReference type="InterPro" id="IPR004447">
    <property type="entry name" value="Peptidase_S41A"/>
</dbReference>
<proteinExistence type="inferred from homology"/>
<feature type="domain" description="PDZ" evidence="8">
    <location>
        <begin position="238"/>
        <end position="314"/>
    </location>
</feature>
<comment type="similarity">
    <text evidence="1 5">Belongs to the peptidase S41A family.</text>
</comment>
<dbReference type="EC" id="3.4.21.102" evidence="9"/>
<dbReference type="InterPro" id="IPR036034">
    <property type="entry name" value="PDZ_sf"/>
</dbReference>
<dbReference type="CDD" id="cd07560">
    <property type="entry name" value="Peptidase_S41_CPP"/>
    <property type="match status" value="1"/>
</dbReference>
<dbReference type="PANTHER" id="PTHR32060">
    <property type="entry name" value="TAIL-SPECIFIC PROTEASE"/>
    <property type="match status" value="1"/>
</dbReference>
<reference evidence="9 10" key="1">
    <citation type="submission" date="2024-02" db="EMBL/GenBank/DDBJ databases">
        <title>Bacteria isolated from the canopy kelp, Nereocystis luetkeana.</title>
        <authorList>
            <person name="Pfister C.A."/>
            <person name="Younker I.T."/>
            <person name="Light S.H."/>
        </authorList>
    </citation>
    <scope>NUCLEOTIDE SEQUENCE [LARGE SCALE GENOMIC DNA]</scope>
    <source>
        <strain evidence="9 10">TI.1.05</strain>
    </source>
</reference>
<keyword evidence="3 5" id="KW-0378">Hydrolase</keyword>
<dbReference type="Pfam" id="PF00595">
    <property type="entry name" value="PDZ"/>
    <property type="match status" value="1"/>
</dbReference>
<evidence type="ECO:0000256" key="4">
    <source>
        <dbReference type="ARBA" id="ARBA00022825"/>
    </source>
</evidence>
<feature type="coiled-coil region" evidence="6">
    <location>
        <begin position="598"/>
        <end position="628"/>
    </location>
</feature>
<dbReference type="RefSeq" id="WP_341596920.1">
    <property type="nucleotide sequence ID" value="NZ_JBAKAZ010000011.1"/>
</dbReference>
<dbReference type="SUPFAM" id="SSF52096">
    <property type="entry name" value="ClpP/crotonase"/>
    <property type="match status" value="1"/>
</dbReference>
<sequence length="663" mass="75259">MIKLFRHALILSQICIVGASLAATDSIELKDIPQLKQEPQHAKVAKRVSDLFKRSHYKFVQLDDQLSKQVFDRYIEQLDYNKQIFMQSDIDEMQKYQYIFDDNLKFGQLDPAYNIYQLSLMRRYERYTYALSLLDKEMTFDTQEEYQFDRSDAAWAKDKAELDSLWQARVKSDALTLKLTGKEWPEIKKLLTKRYNYSLKHLTQTESEDVFQTFMNAYAYTIEPHTSYLSPRNAERFNMEMNLSLEGIGAVLQTEDDYTVVRSLVTGGPADKSKQLSENDKIIGVGQDGEKIVDVIGWRLDDIVELIKGPKGTVVKLQILTGKNGDTDKIIEIVREKIHLEDREAKSSVEVIDGKNIGVITIPSFYINLSKDVERELIKLEKENVEGVVIDLRNNGGGALSEATLLTGLFIKTGPVVQVRDTSRIIVHVDDDPGIAYSGPLTVLINRNSASASEIFAAALQDYDRAIILGEQSYGKGTVQQHRSVARAFDANSEVFGSVQYTIAKFYRINGGSTQNKGVIPDIFFPTAIDPEDTGESLADNALPWDNIRSAEYNELTDLSNDINKLNAAHVERMKNEVEFTYLENDIKEYQLEKDKTSVSLNEAVRVKEREKNEAENLARTNERLKRAGLKEVKSLDDVPDDFEPIDAFLVEAGHITLDYANM</sequence>
<feature type="chain" id="PRO_5045649125" evidence="7">
    <location>
        <begin position="23"/>
        <end position="663"/>
    </location>
</feature>
<evidence type="ECO:0000259" key="8">
    <source>
        <dbReference type="PROSITE" id="PS50106"/>
    </source>
</evidence>
<comment type="caution">
    <text evidence="9">The sequence shown here is derived from an EMBL/GenBank/DDBJ whole genome shotgun (WGS) entry which is preliminary data.</text>
</comment>
<evidence type="ECO:0000256" key="5">
    <source>
        <dbReference type="RuleBase" id="RU004404"/>
    </source>
</evidence>
<dbReference type="Pfam" id="PF17804">
    <property type="entry name" value="TSP_NTD"/>
    <property type="match status" value="1"/>
</dbReference>
<dbReference type="Pfam" id="PF11818">
    <property type="entry name" value="DUF3340"/>
    <property type="match status" value="1"/>
</dbReference>
<dbReference type="PROSITE" id="PS50106">
    <property type="entry name" value="PDZ"/>
    <property type="match status" value="1"/>
</dbReference>
<dbReference type="NCBIfam" id="TIGR00225">
    <property type="entry name" value="prc"/>
    <property type="match status" value="1"/>
</dbReference>
<dbReference type="InterPro" id="IPR029045">
    <property type="entry name" value="ClpP/crotonase-like_dom_sf"/>
</dbReference>
<feature type="signal peptide" evidence="7">
    <location>
        <begin position="1"/>
        <end position="22"/>
    </location>
</feature>
<dbReference type="CDD" id="cd06782">
    <property type="entry name" value="cpPDZ_CPP-like"/>
    <property type="match status" value="1"/>
</dbReference>
<keyword evidence="4 5" id="KW-0720">Serine protease</keyword>
<gene>
    <name evidence="9" type="primary">prc</name>
    <name evidence="9" type="ORF">V6256_04715</name>
</gene>
<dbReference type="InterPro" id="IPR005151">
    <property type="entry name" value="Tail-specific_protease"/>
</dbReference>
<dbReference type="InterPro" id="IPR020992">
    <property type="entry name" value="Tail_Prtase_C"/>
</dbReference>
<evidence type="ECO:0000256" key="7">
    <source>
        <dbReference type="SAM" id="SignalP"/>
    </source>
</evidence>
<dbReference type="InterPro" id="IPR001478">
    <property type="entry name" value="PDZ"/>
</dbReference>
<evidence type="ECO:0000256" key="2">
    <source>
        <dbReference type="ARBA" id="ARBA00022670"/>
    </source>
</evidence>
<dbReference type="Pfam" id="PF03572">
    <property type="entry name" value="Peptidase_S41"/>
    <property type="match status" value="1"/>
</dbReference>
<keyword evidence="7" id="KW-0732">Signal</keyword>
<evidence type="ECO:0000313" key="9">
    <source>
        <dbReference type="EMBL" id="MEL0628906.1"/>
    </source>
</evidence>
<name>A0ABU9GNN6_9GAMM</name>
<dbReference type="GO" id="GO:0004252">
    <property type="term" value="F:serine-type endopeptidase activity"/>
    <property type="evidence" value="ECO:0007669"/>
    <property type="project" value="UniProtKB-EC"/>
</dbReference>
<dbReference type="Gene3D" id="3.90.226.10">
    <property type="entry name" value="2-enoyl-CoA Hydratase, Chain A, domain 1"/>
    <property type="match status" value="1"/>
</dbReference>
<evidence type="ECO:0000313" key="10">
    <source>
        <dbReference type="Proteomes" id="UP001369082"/>
    </source>
</evidence>
<evidence type="ECO:0000256" key="1">
    <source>
        <dbReference type="ARBA" id="ARBA00009179"/>
    </source>
</evidence>
<dbReference type="InterPro" id="IPR040573">
    <property type="entry name" value="TSP_N"/>
</dbReference>
<keyword evidence="6" id="KW-0175">Coiled coil</keyword>
<organism evidence="9 10">
    <name type="scientific">Psychromonas aquatilis</name>
    <dbReference type="NCBI Taxonomy" id="2005072"/>
    <lineage>
        <taxon>Bacteria</taxon>
        <taxon>Pseudomonadati</taxon>
        <taxon>Pseudomonadota</taxon>
        <taxon>Gammaproteobacteria</taxon>
        <taxon>Alteromonadales</taxon>
        <taxon>Psychromonadaceae</taxon>
        <taxon>Psychromonas</taxon>
    </lineage>
</organism>
<dbReference type="EMBL" id="JBAKAZ010000011">
    <property type="protein sequence ID" value="MEL0628906.1"/>
    <property type="molecule type" value="Genomic_DNA"/>
</dbReference>
<dbReference type="SMART" id="SM00228">
    <property type="entry name" value="PDZ"/>
    <property type="match status" value="1"/>
</dbReference>
<dbReference type="PANTHER" id="PTHR32060:SF22">
    <property type="entry name" value="CARBOXYL-TERMINAL-PROCESSING PEPTIDASE 3, CHLOROPLASTIC"/>
    <property type="match status" value="1"/>
</dbReference>
<accession>A0ABU9GNN6</accession>
<keyword evidence="2 5" id="KW-0645">Protease</keyword>
<protein>
    <submittedName>
        <fullName evidence="9">Carboxy terminal-processing peptidase</fullName>
        <ecNumber evidence="9">3.4.21.102</ecNumber>
    </submittedName>
</protein>
<dbReference type="Proteomes" id="UP001369082">
    <property type="component" value="Unassembled WGS sequence"/>
</dbReference>
<dbReference type="Gene3D" id="3.30.750.44">
    <property type="match status" value="1"/>
</dbReference>